<gene>
    <name evidence="3" type="ORF">C666_06715</name>
</gene>
<keyword evidence="4" id="KW-1185">Reference proteome</keyword>
<comment type="caution">
    <text evidence="3">The sequence shown here is derived from an EMBL/GenBank/DDBJ whole genome shotgun (WGS) entry which is preliminary data.</text>
</comment>
<dbReference type="eggNOG" id="COG3209">
    <property type="taxonomic scope" value="Bacteria"/>
</dbReference>
<dbReference type="OrthoDB" id="8552614at2"/>
<protein>
    <submittedName>
        <fullName evidence="3">RHS repeat-associated core domain protein</fullName>
    </submittedName>
</protein>
<evidence type="ECO:0000259" key="2">
    <source>
        <dbReference type="Pfam" id="PF25023"/>
    </source>
</evidence>
<evidence type="ECO:0000313" key="4">
    <source>
        <dbReference type="Proteomes" id="UP000013232"/>
    </source>
</evidence>
<dbReference type="RefSeq" id="WP_004335859.1">
    <property type="nucleotide sequence ID" value="NZ_AMXE01000016.1"/>
</dbReference>
<dbReference type="Gene3D" id="2.180.10.10">
    <property type="entry name" value="RHS repeat-associated core"/>
    <property type="match status" value="1"/>
</dbReference>
<keyword evidence="1" id="KW-0677">Repeat</keyword>
<evidence type="ECO:0000313" key="3">
    <source>
        <dbReference type="EMBL" id="ENO89360.1"/>
    </source>
</evidence>
<evidence type="ECO:0000256" key="1">
    <source>
        <dbReference type="ARBA" id="ARBA00022737"/>
    </source>
</evidence>
<dbReference type="PANTHER" id="PTHR32305:SF17">
    <property type="entry name" value="TRNA NUCLEASE WAPA"/>
    <property type="match status" value="1"/>
</dbReference>
<dbReference type="EMBL" id="AMXE01000016">
    <property type="protein sequence ID" value="ENO89360.1"/>
    <property type="molecule type" value="Genomic_DNA"/>
</dbReference>
<dbReference type="InterPro" id="IPR050708">
    <property type="entry name" value="T6SS_VgrG/RHS"/>
</dbReference>
<reference evidence="3 4" key="1">
    <citation type="submission" date="2012-09" db="EMBL/GenBank/DDBJ databases">
        <title>Draft Genome Sequences of 6 Strains from Genus Thauera.</title>
        <authorList>
            <person name="Liu B."/>
            <person name="Shapleigh J.P."/>
            <person name="Frostegard A.H."/>
        </authorList>
    </citation>
    <scope>NUCLEOTIDE SEQUENCE [LARGE SCALE GENOMIC DNA]</scope>
    <source>
        <strain evidence="4">47Lol / DSM 12138</strain>
    </source>
</reference>
<dbReference type="PANTHER" id="PTHR32305">
    <property type="match status" value="1"/>
</dbReference>
<name>N6YCX7_THAL4</name>
<dbReference type="InterPro" id="IPR056823">
    <property type="entry name" value="TEN-like_YD-shell"/>
</dbReference>
<organism evidence="3 4">
    <name type="scientific">Thauera linaloolentis (strain DSM 12138 / JCM 21573 / CCUG 41526 / CIP 105981 / IAM 15112 / NBRC 102519 / 47Lol)</name>
    <dbReference type="NCBI Taxonomy" id="1123367"/>
    <lineage>
        <taxon>Bacteria</taxon>
        <taxon>Pseudomonadati</taxon>
        <taxon>Pseudomonadota</taxon>
        <taxon>Betaproteobacteria</taxon>
        <taxon>Rhodocyclales</taxon>
        <taxon>Zoogloeaceae</taxon>
        <taxon>Thauera</taxon>
    </lineage>
</organism>
<dbReference type="STRING" id="1123367.GCA_000621305_01024"/>
<proteinExistence type="predicted"/>
<dbReference type="AlphaFoldDB" id="N6YCX7"/>
<accession>N6YCX7</accession>
<dbReference type="Pfam" id="PF25023">
    <property type="entry name" value="TEN_YD-shell"/>
    <property type="match status" value="1"/>
</dbReference>
<feature type="domain" description="Teneurin-like YD-shell" evidence="2">
    <location>
        <begin position="31"/>
        <end position="275"/>
    </location>
</feature>
<dbReference type="Proteomes" id="UP000013232">
    <property type="component" value="Unassembled WGS sequence"/>
</dbReference>
<sequence length="345" mass="36800">MTQQRFGNGVVTSQSFYGPSGRPQSILAGTGNSVQNLHYQYDSLGNLTSRTDVHQGVLEAFTYDALNRLTSNTVNATLLGPAQSTHYAYDDLGNLTCKSDLGTCSSASPNMTYGATVTAGGTTRSLPHALARVTGTVRGAANPSYSYDANGNMVSGGGLTYLYTSFNMPQAIAAATYSAGFQYGPEHQRVMQVTTTSTVVYLHPDQSNGLHYEKELRGSTVTHKHYIAGVAVVTLTGSNWATQYLHRDHLGSVTAITNQAGAVIERLAYDPWGKRRFPNGAADPGGTLRGNPAIASVTDRGFTNHEHLDGLGLVHMNGRIFDPVLARFTDLPPLAVPVITDKARG</sequence>